<proteinExistence type="predicted"/>
<reference evidence="3 4" key="1">
    <citation type="submission" date="2016-03" db="EMBL/GenBank/DDBJ databases">
        <authorList>
            <person name="Ploux O."/>
        </authorList>
    </citation>
    <scope>NUCLEOTIDE SEQUENCE [LARGE SCALE GENOMIC DNA]</scope>
    <source>
        <strain evidence="3 4">UAMH 11012</strain>
    </source>
</reference>
<dbReference type="SUPFAM" id="SSF103473">
    <property type="entry name" value="MFS general substrate transporter"/>
    <property type="match status" value="1"/>
</dbReference>
<dbReference type="InterPro" id="IPR036259">
    <property type="entry name" value="MFS_trans_sf"/>
</dbReference>
<name>A0A1L7X0T2_9HELO</name>
<accession>A0A1L7X0T2</accession>
<protein>
    <recommendedName>
        <fullName evidence="5">MARVEL domain-containing protein</fullName>
    </recommendedName>
</protein>
<evidence type="ECO:0000313" key="4">
    <source>
        <dbReference type="Proteomes" id="UP000184330"/>
    </source>
</evidence>
<keyword evidence="2" id="KW-0812">Transmembrane</keyword>
<organism evidence="3 4">
    <name type="scientific">Phialocephala subalpina</name>
    <dbReference type="NCBI Taxonomy" id="576137"/>
    <lineage>
        <taxon>Eukaryota</taxon>
        <taxon>Fungi</taxon>
        <taxon>Dikarya</taxon>
        <taxon>Ascomycota</taxon>
        <taxon>Pezizomycotina</taxon>
        <taxon>Leotiomycetes</taxon>
        <taxon>Helotiales</taxon>
        <taxon>Mollisiaceae</taxon>
        <taxon>Phialocephala</taxon>
        <taxon>Phialocephala fortinii species complex</taxon>
    </lineage>
</organism>
<feature type="region of interest" description="Disordered" evidence="1">
    <location>
        <begin position="19"/>
        <end position="38"/>
    </location>
</feature>
<dbReference type="STRING" id="576137.A0A1L7X0T2"/>
<dbReference type="EMBL" id="FJOG01000012">
    <property type="protein sequence ID" value="CZR58634.1"/>
    <property type="molecule type" value="Genomic_DNA"/>
</dbReference>
<keyword evidence="4" id="KW-1185">Reference proteome</keyword>
<sequence length="279" mass="30775">MGFFNEKKRVSIAASPALSQEPLSAGSAGSAGSRHSGFAPSLSDLEKKDSKYKKLIRVLRFLTRLFSLLLNALMIAVLTWALYKYYTTRFHPISSSNSASAWVNPATLWPTFVLLGIAVATFFMNLFTLIAYCCSIRAANTVNTCSTVISYIFLGVHVLLWAIAAGAFKMGSNGKDLWGYTCSSQADKLAEEVKSFLNFGKLCQYQTGAWYISIIEAIIYLLTFIITILMLRRSASKKKLGRMRESMNMEAGYDRVELQTGGGGFGGYKRGTRYMPLAG</sequence>
<evidence type="ECO:0000313" key="3">
    <source>
        <dbReference type="EMBL" id="CZR58634.1"/>
    </source>
</evidence>
<evidence type="ECO:0008006" key="5">
    <source>
        <dbReference type="Google" id="ProtNLM"/>
    </source>
</evidence>
<feature type="transmembrane region" description="Helical" evidence="2">
    <location>
        <begin position="61"/>
        <end position="83"/>
    </location>
</feature>
<feature type="transmembrane region" description="Helical" evidence="2">
    <location>
        <begin position="148"/>
        <end position="168"/>
    </location>
</feature>
<feature type="transmembrane region" description="Helical" evidence="2">
    <location>
        <begin position="112"/>
        <end position="136"/>
    </location>
</feature>
<evidence type="ECO:0000256" key="1">
    <source>
        <dbReference type="SAM" id="MobiDB-lite"/>
    </source>
</evidence>
<feature type="transmembrane region" description="Helical" evidence="2">
    <location>
        <begin position="209"/>
        <end position="231"/>
    </location>
</feature>
<keyword evidence="2" id="KW-0472">Membrane</keyword>
<dbReference type="PANTHER" id="PTHR42069">
    <property type="entry name" value="HYPHAL ANASTAMOSIS-8 PROTEIN"/>
    <property type="match status" value="1"/>
</dbReference>
<gene>
    <name evidence="3" type="ORF">PAC_08526</name>
</gene>
<evidence type="ECO:0000256" key="2">
    <source>
        <dbReference type="SAM" id="Phobius"/>
    </source>
</evidence>
<dbReference type="OrthoDB" id="5371583at2759"/>
<dbReference type="AlphaFoldDB" id="A0A1L7X0T2"/>
<keyword evidence="2" id="KW-1133">Transmembrane helix</keyword>
<dbReference type="PANTHER" id="PTHR42069:SF1">
    <property type="entry name" value="MARVEL DOMAIN-CONTAINING PROTEIN"/>
    <property type="match status" value="1"/>
</dbReference>
<dbReference type="Proteomes" id="UP000184330">
    <property type="component" value="Unassembled WGS sequence"/>
</dbReference>
<feature type="compositionally biased region" description="Low complexity" evidence="1">
    <location>
        <begin position="24"/>
        <end position="38"/>
    </location>
</feature>